<dbReference type="AlphaFoldDB" id="A3ZNM6"/>
<name>A3ZNM6_9BACT</name>
<comment type="caution">
    <text evidence="3">The sequence shown here is derived from an EMBL/GenBank/DDBJ whole genome shotgun (WGS) entry which is preliminary data.</text>
</comment>
<evidence type="ECO:0000256" key="1">
    <source>
        <dbReference type="SAM" id="MobiDB-lite"/>
    </source>
</evidence>
<dbReference type="Proteomes" id="UP000004358">
    <property type="component" value="Unassembled WGS sequence"/>
</dbReference>
<reference evidence="3 4" key="1">
    <citation type="submission" date="2006-02" db="EMBL/GenBank/DDBJ databases">
        <authorList>
            <person name="Amann R."/>
            <person name="Ferriera S."/>
            <person name="Johnson J."/>
            <person name="Kravitz S."/>
            <person name="Halpern A."/>
            <person name="Remington K."/>
            <person name="Beeson K."/>
            <person name="Tran B."/>
            <person name="Rogers Y.-H."/>
            <person name="Friedman R."/>
            <person name="Venter J.C."/>
        </authorList>
    </citation>
    <scope>NUCLEOTIDE SEQUENCE [LARGE SCALE GENOMIC DNA]</scope>
    <source>
        <strain evidence="3 4">DSM 3645</strain>
    </source>
</reference>
<evidence type="ECO:0000313" key="3">
    <source>
        <dbReference type="EMBL" id="EAQ81921.1"/>
    </source>
</evidence>
<dbReference type="OrthoDB" id="285891at2"/>
<dbReference type="STRING" id="314230.DSM3645_17255"/>
<dbReference type="InterPro" id="IPR007055">
    <property type="entry name" value="BON_dom"/>
</dbReference>
<evidence type="ECO:0000313" key="4">
    <source>
        <dbReference type="Proteomes" id="UP000004358"/>
    </source>
</evidence>
<dbReference type="HOGENOM" id="CLU_139756_1_0_0"/>
<feature type="compositionally biased region" description="Polar residues" evidence="1">
    <location>
        <begin position="35"/>
        <end position="47"/>
    </location>
</feature>
<proteinExistence type="predicted"/>
<feature type="domain" description="BON" evidence="2">
    <location>
        <begin position="67"/>
        <end position="135"/>
    </location>
</feature>
<dbReference type="Gene3D" id="3.30.1340.30">
    <property type="match status" value="1"/>
</dbReference>
<protein>
    <submittedName>
        <fullName evidence="3">Putative hyperosmotically inducible periplasmic protein</fullName>
    </submittedName>
</protein>
<feature type="region of interest" description="Disordered" evidence="1">
    <location>
        <begin position="27"/>
        <end position="69"/>
    </location>
</feature>
<dbReference type="Pfam" id="PF04972">
    <property type="entry name" value="BON"/>
    <property type="match status" value="1"/>
</dbReference>
<evidence type="ECO:0000259" key="2">
    <source>
        <dbReference type="PROSITE" id="PS50914"/>
    </source>
</evidence>
<organism evidence="3 4">
    <name type="scientific">Blastopirellula marina DSM 3645</name>
    <dbReference type="NCBI Taxonomy" id="314230"/>
    <lineage>
        <taxon>Bacteria</taxon>
        <taxon>Pseudomonadati</taxon>
        <taxon>Planctomycetota</taxon>
        <taxon>Planctomycetia</taxon>
        <taxon>Pirellulales</taxon>
        <taxon>Pirellulaceae</taxon>
        <taxon>Blastopirellula</taxon>
    </lineage>
</organism>
<dbReference type="eggNOG" id="COG2823">
    <property type="taxonomic scope" value="Bacteria"/>
</dbReference>
<gene>
    <name evidence="3" type="ORF">DSM3645_17255</name>
</gene>
<dbReference type="PROSITE" id="PS50914">
    <property type="entry name" value="BON"/>
    <property type="match status" value="1"/>
</dbReference>
<dbReference type="PROSITE" id="PS51257">
    <property type="entry name" value="PROKAR_LIPOPROTEIN"/>
    <property type="match status" value="1"/>
</dbReference>
<accession>A3ZNM6</accession>
<dbReference type="EMBL" id="AANZ01000003">
    <property type="protein sequence ID" value="EAQ81921.1"/>
    <property type="molecule type" value="Genomic_DNA"/>
</dbReference>
<sequence>MTMRVFTIAACIALGIGGGCNMQDRASNEAPVEQNADSNVDQDNTAMNERDRSDAAKTPINQNENQKDIDITADIRSRVVDTEMSTNAHNVKIITQAGKVTLRGPVKSSEEKAQIDEIATKVAGKGNVINELDVE</sequence>